<dbReference type="PROSITE" id="PS50835">
    <property type="entry name" value="IG_LIKE"/>
    <property type="match status" value="1"/>
</dbReference>
<comment type="caution">
    <text evidence="2">The sequence shown here is derived from an EMBL/GenBank/DDBJ whole genome shotgun (WGS) entry which is preliminary data.</text>
</comment>
<dbReference type="SUPFAM" id="SSF48726">
    <property type="entry name" value="Immunoglobulin"/>
    <property type="match status" value="1"/>
</dbReference>
<organism evidence="2 3">
    <name type="scientific">Pieris brassicae</name>
    <name type="common">White butterfly</name>
    <name type="synonym">Large white butterfly</name>
    <dbReference type="NCBI Taxonomy" id="7116"/>
    <lineage>
        <taxon>Eukaryota</taxon>
        <taxon>Metazoa</taxon>
        <taxon>Ecdysozoa</taxon>
        <taxon>Arthropoda</taxon>
        <taxon>Hexapoda</taxon>
        <taxon>Insecta</taxon>
        <taxon>Pterygota</taxon>
        <taxon>Neoptera</taxon>
        <taxon>Endopterygota</taxon>
        <taxon>Lepidoptera</taxon>
        <taxon>Glossata</taxon>
        <taxon>Ditrysia</taxon>
        <taxon>Papilionoidea</taxon>
        <taxon>Pieridae</taxon>
        <taxon>Pierinae</taxon>
        <taxon>Pieris</taxon>
    </lineage>
</organism>
<sequence length="176" mass="19702">MPLPFSVRAAFTCEISTEGPRFQIARQTKHMTVVAMPERDPVIIGAPKLVRPGEHVLLNCSSDFSLPPADINWYIGNEVQKQELWQRTELSLPQAGGLRASWRVLHLAVPKESGAVRVRCEAELPVEPPVLRDTSVVLTLYSRTQLSKYVANTGARIDIQLVWATMWVYALIVITL</sequence>
<dbReference type="InterPro" id="IPR036179">
    <property type="entry name" value="Ig-like_dom_sf"/>
</dbReference>
<dbReference type="PANTHER" id="PTHR21261">
    <property type="entry name" value="BEAT PROTEIN"/>
    <property type="match status" value="1"/>
</dbReference>
<proteinExistence type="predicted"/>
<reference evidence="2" key="1">
    <citation type="submission" date="2022-05" db="EMBL/GenBank/DDBJ databases">
        <authorList>
            <person name="Okamura Y."/>
        </authorList>
    </citation>
    <scope>NUCLEOTIDE SEQUENCE</scope>
</reference>
<accession>A0A9P0SJ80</accession>
<keyword evidence="3" id="KW-1185">Reference proteome</keyword>
<feature type="domain" description="Ig-like" evidence="1">
    <location>
        <begin position="37"/>
        <end position="74"/>
    </location>
</feature>
<dbReference type="InterPro" id="IPR007110">
    <property type="entry name" value="Ig-like_dom"/>
</dbReference>
<dbReference type="Proteomes" id="UP001152562">
    <property type="component" value="Unassembled WGS sequence"/>
</dbReference>
<name>A0A9P0SJ80_PIEBR</name>
<gene>
    <name evidence="2" type="ORF">PIBRA_LOCUS194</name>
</gene>
<dbReference type="Gene3D" id="2.60.40.10">
    <property type="entry name" value="Immunoglobulins"/>
    <property type="match status" value="1"/>
</dbReference>
<dbReference type="PANTHER" id="PTHR21261:SF15">
    <property type="entry name" value="BEATEN PATH IIIA, ISOFORM D-RELATED"/>
    <property type="match status" value="1"/>
</dbReference>
<evidence type="ECO:0000313" key="3">
    <source>
        <dbReference type="Proteomes" id="UP001152562"/>
    </source>
</evidence>
<dbReference type="EMBL" id="CALOZG010000001">
    <property type="protein sequence ID" value="CAH3835406.1"/>
    <property type="molecule type" value="Genomic_DNA"/>
</dbReference>
<dbReference type="AlphaFoldDB" id="A0A9P0SJ80"/>
<protein>
    <recommendedName>
        <fullName evidence="1">Ig-like domain-containing protein</fullName>
    </recommendedName>
</protein>
<evidence type="ECO:0000313" key="2">
    <source>
        <dbReference type="EMBL" id="CAH3835406.1"/>
    </source>
</evidence>
<evidence type="ECO:0000259" key="1">
    <source>
        <dbReference type="PROSITE" id="PS50835"/>
    </source>
</evidence>
<dbReference type="InterPro" id="IPR013783">
    <property type="entry name" value="Ig-like_fold"/>
</dbReference>